<evidence type="ECO:0000256" key="8">
    <source>
        <dbReference type="ARBA" id="ARBA00022786"/>
    </source>
</evidence>
<dbReference type="Pfam" id="PF00097">
    <property type="entry name" value="zf-C3HC4"/>
    <property type="match status" value="1"/>
</dbReference>
<name>A0A4Q2DG34_9AGAR</name>
<dbReference type="GO" id="GO:0016567">
    <property type="term" value="P:protein ubiquitination"/>
    <property type="evidence" value="ECO:0007669"/>
    <property type="project" value="InterPro"/>
</dbReference>
<dbReference type="SUPFAM" id="SSF57850">
    <property type="entry name" value="RING/U-box"/>
    <property type="match status" value="3"/>
</dbReference>
<dbReference type="InterPro" id="IPR047548">
    <property type="entry name" value="Rcat_RBR_RNF14"/>
</dbReference>
<comment type="catalytic activity">
    <reaction evidence="1">
        <text>[E2 ubiquitin-conjugating enzyme]-S-ubiquitinyl-L-cysteine + [acceptor protein]-L-lysine = [E2 ubiquitin-conjugating enzyme]-L-cysteine + [acceptor protein]-N(6)-ubiquitinyl-L-lysine.</text>
        <dbReference type="EC" id="2.3.2.31"/>
    </reaction>
</comment>
<dbReference type="InterPro" id="IPR031127">
    <property type="entry name" value="E3_UB_ligase_RBR"/>
</dbReference>
<feature type="compositionally biased region" description="Basic and acidic residues" evidence="12">
    <location>
        <begin position="893"/>
        <end position="936"/>
    </location>
</feature>
<dbReference type="OrthoDB" id="1431934at2759"/>
<dbReference type="PROSITE" id="PS50089">
    <property type="entry name" value="ZF_RING_2"/>
    <property type="match status" value="1"/>
</dbReference>
<dbReference type="InterPro" id="IPR002867">
    <property type="entry name" value="IBR_dom"/>
</dbReference>
<dbReference type="SMART" id="SM00647">
    <property type="entry name" value="IBR"/>
    <property type="match status" value="2"/>
</dbReference>
<dbReference type="Pfam" id="PF01485">
    <property type="entry name" value="IBR"/>
    <property type="match status" value="1"/>
</dbReference>
<evidence type="ECO:0000313" key="16">
    <source>
        <dbReference type="Proteomes" id="UP000290288"/>
    </source>
</evidence>
<evidence type="ECO:0000259" key="14">
    <source>
        <dbReference type="PROSITE" id="PS51873"/>
    </source>
</evidence>
<dbReference type="EC" id="2.3.2.31" evidence="3"/>
<feature type="region of interest" description="Disordered" evidence="12">
    <location>
        <begin position="728"/>
        <end position="761"/>
    </location>
</feature>
<dbReference type="InterPro" id="IPR044066">
    <property type="entry name" value="TRIAD_supradom"/>
</dbReference>
<dbReference type="PROSITE" id="PS51873">
    <property type="entry name" value="TRIAD"/>
    <property type="match status" value="1"/>
</dbReference>
<comment type="caution">
    <text evidence="15">The sequence shown here is derived from an EMBL/GenBank/DDBJ whole genome shotgun (WGS) entry which is preliminary data.</text>
</comment>
<dbReference type="Gene3D" id="3.30.40.10">
    <property type="entry name" value="Zinc/RING finger domain, C3HC4 (zinc finger)"/>
    <property type="match status" value="1"/>
</dbReference>
<keyword evidence="9" id="KW-0862">Zinc</keyword>
<dbReference type="AlphaFoldDB" id="A0A4Q2DG34"/>
<evidence type="ECO:0000256" key="1">
    <source>
        <dbReference type="ARBA" id="ARBA00001798"/>
    </source>
</evidence>
<feature type="region of interest" description="Disordered" evidence="12">
    <location>
        <begin position="809"/>
        <end position="864"/>
    </location>
</feature>
<dbReference type="STRING" id="2316362.A0A4Q2DG34"/>
<comment type="pathway">
    <text evidence="2">Protein modification; protein ubiquitination.</text>
</comment>
<feature type="region of interest" description="Disordered" evidence="12">
    <location>
        <begin position="893"/>
        <end position="938"/>
    </location>
</feature>
<evidence type="ECO:0000313" key="15">
    <source>
        <dbReference type="EMBL" id="RXW18743.1"/>
    </source>
</evidence>
<dbReference type="GO" id="GO:0061630">
    <property type="term" value="F:ubiquitin protein ligase activity"/>
    <property type="evidence" value="ECO:0007669"/>
    <property type="project" value="UniProtKB-EC"/>
</dbReference>
<gene>
    <name evidence="15" type="ORF">EST38_g7104</name>
</gene>
<dbReference type="EMBL" id="SDEE01000244">
    <property type="protein sequence ID" value="RXW18743.1"/>
    <property type="molecule type" value="Genomic_DNA"/>
</dbReference>
<dbReference type="Gene3D" id="1.20.120.1750">
    <property type="match status" value="1"/>
</dbReference>
<evidence type="ECO:0000256" key="2">
    <source>
        <dbReference type="ARBA" id="ARBA00004906"/>
    </source>
</evidence>
<dbReference type="InterPro" id="IPR013083">
    <property type="entry name" value="Znf_RING/FYVE/PHD"/>
</dbReference>
<organism evidence="15 16">
    <name type="scientific">Candolleomyces aberdarensis</name>
    <dbReference type="NCBI Taxonomy" id="2316362"/>
    <lineage>
        <taxon>Eukaryota</taxon>
        <taxon>Fungi</taxon>
        <taxon>Dikarya</taxon>
        <taxon>Basidiomycota</taxon>
        <taxon>Agaricomycotina</taxon>
        <taxon>Agaricomycetes</taxon>
        <taxon>Agaricomycetidae</taxon>
        <taxon>Agaricales</taxon>
        <taxon>Agaricineae</taxon>
        <taxon>Psathyrellaceae</taxon>
        <taxon>Candolleomyces</taxon>
    </lineage>
</organism>
<sequence length="994" mass="113983">MEEIKHREERKRKAEAKVTRQLVVHGSNLVTLGAGLEVKRLVPGFDLCSITIRELPLNASRSEITNIFREQGMDDTMLQFVSCRTEGNTQVAKFLLRAEEAQAISIGLEDLEFHDSFIKLEVGGNASGGSMTVSSQADQARTLAVIWNTPSATMIATYDTVDEAMLKVKELHGKTVNGRKINATMNTRRNGRAGKQRAEASVKLANLDPEEEPSEISAIAGTPLVRAIRSNVYDLKWFLSWLKAALETSEGCIDGSFETTKIDGNRMKAVVKFTSREALEKAATSLERGKHLSFTRQGPSLRVIVPPEHRYTINIPKLQYRAQKEQWDAMAEGRRGRKAFVKVNERRNGQILINVEGSDQQEMGPLKVRVEGLVVGERLDAEHWHSSFLRSEKTLREKVSAETGAFLSVDCRLHALRVFGGSNDVAAAKDFIREEVQKLALREYEIPIARQSVRFFVATGLQILNDALGEDNVTLDVASQACKLKLKGGDDALQHARKLVEEAITAAADGIVPADENSEDGAICPICYDKASHPEILSCGHSCCEPCLRHYLTSAVTSKSFPLVCMGDEATCNTPISIPIIERYLTKQRLNHLIDVVFSSHIQSNPRKFKYCTTPDCTQIYQCDTDKQFHKCPSCFSEICSSCNEEAHEGMTCEERKSQSDPAEQERLTEEWAQSKNVKRCPSCNVLTEKTYGCNHMTCALCEAHFCWICRGVFDVAVIYDHIRAVHHSESARRDRRPQPAAPIQQQLDDPDEWANRQEEVAEQEEDLRRILEGRRREELEQLRQWEDYTREQERRRWQVERDAAEAARRQQQEEEEEHRRRQVEQKAAEAARRRHQEERRRVEQDAAEAARRQQQEEERRRWQVEQEAVGAARRLHERRRRKIDQEAAEAVRRLRATERQHEEEEHRMRQAEQDAAEAARRRVAAERQQEEEEHRRRQAYLEAQRRREEFWERRAAELARENEKRRYIEAQIAEEVARREEATKKDGSFCAIM</sequence>
<dbReference type="InterPro" id="IPR001841">
    <property type="entry name" value="Znf_RING"/>
</dbReference>
<evidence type="ECO:0000256" key="5">
    <source>
        <dbReference type="ARBA" id="ARBA00022723"/>
    </source>
</evidence>
<keyword evidence="5" id="KW-0479">Metal-binding</keyword>
<keyword evidence="4" id="KW-0808">Transferase</keyword>
<dbReference type="PANTHER" id="PTHR11685">
    <property type="entry name" value="RBR FAMILY RING FINGER AND IBR DOMAIN-CONTAINING"/>
    <property type="match status" value="1"/>
</dbReference>
<evidence type="ECO:0000256" key="4">
    <source>
        <dbReference type="ARBA" id="ARBA00022679"/>
    </source>
</evidence>
<proteinExistence type="inferred from homology"/>
<accession>A0A4Q2DG34</accession>
<evidence type="ECO:0000256" key="7">
    <source>
        <dbReference type="ARBA" id="ARBA00022771"/>
    </source>
</evidence>
<dbReference type="InterPro" id="IPR018957">
    <property type="entry name" value="Znf_C3HC4_RING-type"/>
</dbReference>
<evidence type="ECO:0000256" key="6">
    <source>
        <dbReference type="ARBA" id="ARBA00022737"/>
    </source>
</evidence>
<evidence type="ECO:0000256" key="11">
    <source>
        <dbReference type="PROSITE-ProRule" id="PRU00175"/>
    </source>
</evidence>
<dbReference type="CDD" id="cd20335">
    <property type="entry name" value="BRcat_RBR"/>
    <property type="match status" value="1"/>
</dbReference>
<keyword evidence="8" id="KW-0833">Ubl conjugation pathway</keyword>
<evidence type="ECO:0000259" key="13">
    <source>
        <dbReference type="PROSITE" id="PS50089"/>
    </source>
</evidence>
<dbReference type="Proteomes" id="UP000290288">
    <property type="component" value="Unassembled WGS sequence"/>
</dbReference>
<comment type="similarity">
    <text evidence="10">Belongs to the RBR family. RNF14 subfamily.</text>
</comment>
<protein>
    <recommendedName>
        <fullName evidence="3">RBR-type E3 ubiquitin transferase</fullName>
        <ecNumber evidence="3">2.3.2.31</ecNumber>
    </recommendedName>
</protein>
<dbReference type="GO" id="GO:0008270">
    <property type="term" value="F:zinc ion binding"/>
    <property type="evidence" value="ECO:0007669"/>
    <property type="project" value="UniProtKB-KW"/>
</dbReference>
<evidence type="ECO:0000256" key="9">
    <source>
        <dbReference type="ARBA" id="ARBA00022833"/>
    </source>
</evidence>
<feature type="domain" description="RING-type" evidence="14">
    <location>
        <begin position="520"/>
        <end position="735"/>
    </location>
</feature>
<dbReference type="Pfam" id="PF22191">
    <property type="entry name" value="IBR_1"/>
    <property type="match status" value="1"/>
</dbReference>
<keyword evidence="16" id="KW-1185">Reference proteome</keyword>
<evidence type="ECO:0000256" key="12">
    <source>
        <dbReference type="SAM" id="MobiDB-lite"/>
    </source>
</evidence>
<evidence type="ECO:0000256" key="3">
    <source>
        <dbReference type="ARBA" id="ARBA00012251"/>
    </source>
</evidence>
<keyword evidence="6" id="KW-0677">Repeat</keyword>
<keyword evidence="7 11" id="KW-0863">Zinc-finger</keyword>
<feature type="domain" description="RING-type" evidence="13">
    <location>
        <begin position="524"/>
        <end position="569"/>
    </location>
</feature>
<dbReference type="CDD" id="cd20354">
    <property type="entry name" value="Rcat_RBR_RNF14"/>
    <property type="match status" value="1"/>
</dbReference>
<evidence type="ECO:0000256" key="10">
    <source>
        <dbReference type="ARBA" id="ARBA00044508"/>
    </source>
</evidence>
<reference evidence="15 16" key="1">
    <citation type="submission" date="2019-01" db="EMBL/GenBank/DDBJ databases">
        <title>Draft genome sequence of Psathyrella aberdarensis IHI B618.</title>
        <authorList>
            <person name="Buettner E."/>
            <person name="Kellner H."/>
        </authorList>
    </citation>
    <scope>NUCLEOTIDE SEQUENCE [LARGE SCALE GENOMIC DNA]</scope>
    <source>
        <strain evidence="15 16">IHI B618</strain>
    </source>
</reference>